<dbReference type="Gene3D" id="1.25.40.20">
    <property type="entry name" value="Ankyrin repeat-containing domain"/>
    <property type="match status" value="1"/>
</dbReference>
<evidence type="ECO:0000313" key="14">
    <source>
        <dbReference type="Proteomes" id="UP000504618"/>
    </source>
</evidence>
<dbReference type="GeneID" id="112456003"/>
<feature type="transmembrane region" description="Helical" evidence="12">
    <location>
        <begin position="1004"/>
        <end position="1031"/>
    </location>
</feature>
<accession>A0A6J1PVW7</accession>
<dbReference type="SMART" id="SM00733">
    <property type="entry name" value="Mterf"/>
    <property type="match status" value="8"/>
</dbReference>
<dbReference type="Pfam" id="PF00520">
    <property type="entry name" value="Ion_trans"/>
    <property type="match status" value="1"/>
</dbReference>
<evidence type="ECO:0000256" key="8">
    <source>
        <dbReference type="ARBA" id="ARBA00023065"/>
    </source>
</evidence>
<feature type="transmembrane region" description="Helical" evidence="12">
    <location>
        <begin position="967"/>
        <end position="984"/>
    </location>
</feature>
<dbReference type="InterPro" id="IPR002110">
    <property type="entry name" value="Ankyrin_rpt"/>
</dbReference>
<dbReference type="PROSITE" id="PS50297">
    <property type="entry name" value="ANK_REP_REGION"/>
    <property type="match status" value="1"/>
</dbReference>
<dbReference type="PANTHER" id="PTHR47143">
    <property type="entry name" value="TRANSIENT RECEPTOR POTENTIAL CATION CHANNEL PROTEIN PAINLESS"/>
    <property type="match status" value="1"/>
</dbReference>
<evidence type="ECO:0000259" key="13">
    <source>
        <dbReference type="Pfam" id="PF00520"/>
    </source>
</evidence>
<sequence length="1290" mass="149548">MSSDESNSTFYKKKHNISESNVDSIIDLEVRTHQSTASSSSSSFSSFFDNLVRICEVRNTQGSLGICNILRRCVESPVRLYMIKEEALLYGHDIIFRELLNSRPEVTGKMILEVCRLLEISPLEIDNQLEYIKLILERGFRKTMDVCSVNGISSLDHLIMIKKEALLYGHDIIFCELLNSRPEVTGKMILEVCRLLEISPLEIDNQLEYIKLILGQEFRETVDVRSVDGALADLNMIKKKTLLYGHDIIFRKLHNSWPEVTNKMILEVCRLLEISPLEIDNQLEYIKLILGRGFRKTMDVRSVDGPFAHLNMIKKEVHGHDIILRELLNSRPEVTGALAHLKMIKKEALLYGHDIIFRELLNSQPEVTGKMILEVCRLLEISPLEIDNQLEYIKLILGRGFRKTMDVRSVDGISSLAHLNMIKKEALLYGHDIIFRELLNSRPEVTGKMILEVCRLLEISPLEIDNQLEYIKLILGRGLRKNMDVCFVDGISSLDHLIMIKKEAFLYGHDIIFCELLNSRPEVTGKMILEVCRLLEISPLEIDNQLEYIKLILGQEFRETVDVRSVDADLNMIKKEAFLYGHDIIFRKLRNSWPDVTNKMILEVCRLLEISPLEIDNQLEYINLILGRGFKKTMNVRSVDGALAHLKMIKEEILLYGHDIIFRELLNSRPDVTGKMILEVCRLLEISPLEIDNQLEYIKLILGQGFRKTMDVRSVDGALAHLNMIKKEVLLYGHDIIFRELLNPRPEVTVVTRSKMILEVCRLLEISPLEIDNQLEYIKLILGKGFRETMDVRSVDGLGNTPLHYALERNWYEAATLLLKQGSYLGQVNKFNNIVIANIPEFILSSYFNDCIQLRKEWTDGCTIEFDYRCLMPYENFGEQQKISRATCEMGVILYIANNDALKHLLRHPLISSFLYIKWYMIRHVFYANFVFYTMFYFFVNAYILSMTYDTSSRNRQQIAKDSSNTLQNNLSFLAMGMLLLFTYREILQFCPHPEHYLADLKNWSQVLLILLTFALLCGAGRQIWVMVILLSTWELMTLISHHLFPSCIEMFRTVFSNFVRFFFSYLILILAFTIAFNILLRNDGFSDSGLSLFKTIIMFTGEFDANDISFSVYPVWSRIVFVLFIFYIVIVLFNLLNGLAISNIAEILNKAEIIGLISRVRLVACFEKMTVGKPFCWNSKWTWSNPFNFFSKKVLLFPHYLKCGKISFKPYDDNLIVYDGDRHNVDGYSMDWSTLKMDPNIVKHAKQVVYEKNELSNNDIMNELAKFQTRLTQIKVTLRCEYNAEENII</sequence>
<protein>
    <submittedName>
        <fullName evidence="15">Uncharacterized protein LOC112456003 isoform X2</fullName>
    </submittedName>
</protein>
<feature type="domain" description="Ion transport" evidence="13">
    <location>
        <begin position="930"/>
        <end position="1151"/>
    </location>
</feature>
<comment type="subcellular location">
    <subcellularLocation>
        <location evidence="1">Membrane</location>
        <topology evidence="1">Multi-pass membrane protein</topology>
    </subcellularLocation>
</comment>
<evidence type="ECO:0000256" key="7">
    <source>
        <dbReference type="ARBA" id="ARBA00023043"/>
    </source>
</evidence>
<organism evidence="14 15">
    <name type="scientific">Temnothorax curvispinosus</name>
    <dbReference type="NCBI Taxonomy" id="300111"/>
    <lineage>
        <taxon>Eukaryota</taxon>
        <taxon>Metazoa</taxon>
        <taxon>Ecdysozoa</taxon>
        <taxon>Arthropoda</taxon>
        <taxon>Hexapoda</taxon>
        <taxon>Insecta</taxon>
        <taxon>Pterygota</taxon>
        <taxon>Neoptera</taxon>
        <taxon>Endopterygota</taxon>
        <taxon>Hymenoptera</taxon>
        <taxon>Apocrita</taxon>
        <taxon>Aculeata</taxon>
        <taxon>Formicoidea</taxon>
        <taxon>Formicidae</taxon>
        <taxon>Myrmicinae</taxon>
        <taxon>Temnothorax</taxon>
    </lineage>
</organism>
<keyword evidence="6 12" id="KW-1133">Transmembrane helix</keyword>
<dbReference type="InterPro" id="IPR036770">
    <property type="entry name" value="Ankyrin_rpt-contain_sf"/>
</dbReference>
<keyword evidence="8" id="KW-0406">Ion transport</keyword>
<feature type="transmembrane region" description="Helical" evidence="12">
    <location>
        <begin position="1059"/>
        <end position="1081"/>
    </location>
</feature>
<keyword evidence="2" id="KW-0813">Transport</keyword>
<dbReference type="GO" id="GO:0034703">
    <property type="term" value="C:cation channel complex"/>
    <property type="evidence" value="ECO:0007669"/>
    <property type="project" value="UniProtKB-ARBA"/>
</dbReference>
<dbReference type="Proteomes" id="UP000504618">
    <property type="component" value="Unplaced"/>
</dbReference>
<evidence type="ECO:0000256" key="5">
    <source>
        <dbReference type="ARBA" id="ARBA00022737"/>
    </source>
</evidence>
<keyword evidence="5" id="KW-0677">Repeat</keyword>
<feature type="transmembrane region" description="Helical" evidence="12">
    <location>
        <begin position="926"/>
        <end position="946"/>
    </location>
</feature>
<keyword evidence="7 11" id="KW-0040">ANK repeat</keyword>
<dbReference type="GO" id="GO:0003676">
    <property type="term" value="F:nucleic acid binding"/>
    <property type="evidence" value="ECO:0007669"/>
    <property type="project" value="InterPro"/>
</dbReference>
<evidence type="ECO:0000256" key="10">
    <source>
        <dbReference type="ARBA" id="ARBA00023303"/>
    </source>
</evidence>
<evidence type="ECO:0000256" key="9">
    <source>
        <dbReference type="ARBA" id="ARBA00023136"/>
    </source>
</evidence>
<evidence type="ECO:0000256" key="6">
    <source>
        <dbReference type="ARBA" id="ARBA00022989"/>
    </source>
</evidence>
<evidence type="ECO:0000256" key="4">
    <source>
        <dbReference type="ARBA" id="ARBA00022692"/>
    </source>
</evidence>
<keyword evidence="3" id="KW-0716">Sensory transduction</keyword>
<keyword evidence="9 12" id="KW-0472">Membrane</keyword>
<evidence type="ECO:0000313" key="15">
    <source>
        <dbReference type="RefSeq" id="XP_024874037.1"/>
    </source>
</evidence>
<keyword evidence="4 12" id="KW-0812">Transmembrane</keyword>
<evidence type="ECO:0000256" key="11">
    <source>
        <dbReference type="PROSITE-ProRule" id="PRU00023"/>
    </source>
</evidence>
<name>A0A6J1PVW7_9HYME</name>
<dbReference type="InterPro" id="IPR052076">
    <property type="entry name" value="TRP_cation_channel"/>
</dbReference>
<dbReference type="SUPFAM" id="SSF48403">
    <property type="entry name" value="Ankyrin repeat"/>
    <property type="match status" value="1"/>
</dbReference>
<proteinExistence type="predicted"/>
<feature type="transmembrane region" description="Helical" evidence="12">
    <location>
        <begin position="1116"/>
        <end position="1137"/>
    </location>
</feature>
<dbReference type="InterPro" id="IPR005821">
    <property type="entry name" value="Ion_trans_dom"/>
</dbReference>
<keyword evidence="14" id="KW-1185">Reference proteome</keyword>
<evidence type="ECO:0000256" key="3">
    <source>
        <dbReference type="ARBA" id="ARBA00022606"/>
    </source>
</evidence>
<feature type="repeat" description="ANK" evidence="11">
    <location>
        <begin position="798"/>
        <end position="830"/>
    </location>
</feature>
<dbReference type="PANTHER" id="PTHR47143:SF4">
    <property type="entry name" value="TRANSIENT RECEPTOR POTENTIAL CATION CHANNEL PROTEIN PAINLESS"/>
    <property type="match status" value="1"/>
</dbReference>
<dbReference type="PROSITE" id="PS50088">
    <property type="entry name" value="ANK_REPEAT"/>
    <property type="match status" value="1"/>
</dbReference>
<keyword evidence="10" id="KW-0407">Ion channel</keyword>
<dbReference type="GO" id="GO:0005216">
    <property type="term" value="F:monoatomic ion channel activity"/>
    <property type="evidence" value="ECO:0007669"/>
    <property type="project" value="InterPro"/>
</dbReference>
<evidence type="ECO:0000256" key="2">
    <source>
        <dbReference type="ARBA" id="ARBA00022448"/>
    </source>
</evidence>
<dbReference type="Pfam" id="PF00023">
    <property type="entry name" value="Ank"/>
    <property type="match status" value="1"/>
</dbReference>
<evidence type="ECO:0000256" key="12">
    <source>
        <dbReference type="SAM" id="Phobius"/>
    </source>
</evidence>
<evidence type="ECO:0000256" key="1">
    <source>
        <dbReference type="ARBA" id="ARBA00004141"/>
    </source>
</evidence>
<gene>
    <name evidence="15" type="primary">LOC112456003</name>
</gene>
<dbReference type="RefSeq" id="XP_024874037.1">
    <property type="nucleotide sequence ID" value="XM_025018269.1"/>
</dbReference>
<dbReference type="InterPro" id="IPR003690">
    <property type="entry name" value="MTERF"/>
</dbReference>
<reference evidence="15" key="1">
    <citation type="submission" date="2025-08" db="UniProtKB">
        <authorList>
            <consortium name="RefSeq"/>
        </authorList>
    </citation>
    <scope>IDENTIFICATION</scope>
    <source>
        <tissue evidence="15">Whole body</tissue>
    </source>
</reference>